<feature type="domain" description="Prepilin type IV endopeptidase peptidase" evidence="11">
    <location>
        <begin position="110"/>
        <end position="217"/>
    </location>
</feature>
<keyword evidence="9" id="KW-0378">Hydrolase</keyword>
<dbReference type="GO" id="GO:0006465">
    <property type="term" value="P:signal peptide processing"/>
    <property type="evidence" value="ECO:0007669"/>
    <property type="project" value="TreeGrafter"/>
</dbReference>
<feature type="transmembrane region" description="Helical" evidence="10">
    <location>
        <begin position="131"/>
        <end position="148"/>
    </location>
</feature>
<dbReference type="Pfam" id="PF01478">
    <property type="entry name" value="Peptidase_A24"/>
    <property type="match status" value="1"/>
</dbReference>
<dbReference type="InterPro" id="IPR010627">
    <property type="entry name" value="Prepilin_pept_A24_N"/>
</dbReference>
<comment type="catalytic activity">
    <reaction evidence="9">
        <text>Typically cleaves a -Gly-|-Phe- bond to release an N-terminal, basic peptide of 5-8 residues from type IV prepilin, and then N-methylates the new N-terminal amino group, the methyl donor being S-adenosyl-L-methionine.</text>
        <dbReference type="EC" id="3.4.23.43"/>
    </reaction>
</comment>
<dbReference type="EC" id="2.1.1.-" evidence="9"/>
<keyword evidence="9" id="KW-0511">Multifunctional enzyme</keyword>
<comment type="similarity">
    <text evidence="2 8">Belongs to the peptidase A24 family.</text>
</comment>
<feature type="transmembrane region" description="Helical" evidence="10">
    <location>
        <begin position="154"/>
        <end position="172"/>
    </location>
</feature>
<keyword evidence="6 10" id="KW-1133">Transmembrane helix</keyword>
<name>A0A1H6KHL6_9GAMM</name>
<organism evidence="13 14">
    <name type="scientific">Bathymodiolus azoricus thioautotrophic gill symbiont</name>
    <dbReference type="NCBI Taxonomy" id="235205"/>
    <lineage>
        <taxon>Bacteria</taxon>
        <taxon>Pseudomonadati</taxon>
        <taxon>Pseudomonadota</taxon>
        <taxon>Gammaproteobacteria</taxon>
        <taxon>sulfur-oxidizing symbionts</taxon>
    </lineage>
</organism>
<dbReference type="GO" id="GO:0008168">
    <property type="term" value="F:methyltransferase activity"/>
    <property type="evidence" value="ECO:0007669"/>
    <property type="project" value="UniProtKB-KW"/>
</dbReference>
<keyword evidence="5 9" id="KW-0812">Transmembrane</keyword>
<dbReference type="RefSeq" id="WP_090715264.1">
    <property type="nucleotide sequence ID" value="NZ_CAESAP020000147.1"/>
</dbReference>
<comment type="function">
    <text evidence="9">Plays an essential role in type IV pili and type II pseudopili formation by proteolytically removing the leader sequence from substrate proteins and subsequently monomethylating the alpha-amino group of the newly exposed N-terminal phenylalanine.</text>
</comment>
<dbReference type="PANTHER" id="PTHR30487:SF0">
    <property type="entry name" value="PREPILIN LEADER PEPTIDASE_N-METHYLTRANSFERASE-RELATED"/>
    <property type="match status" value="1"/>
</dbReference>
<feature type="transmembrane region" description="Helical" evidence="10">
    <location>
        <begin position="225"/>
        <end position="244"/>
    </location>
</feature>
<evidence type="ECO:0000313" key="13">
    <source>
        <dbReference type="EMBL" id="SEH70995.1"/>
    </source>
</evidence>
<evidence type="ECO:0000256" key="7">
    <source>
        <dbReference type="ARBA" id="ARBA00023136"/>
    </source>
</evidence>
<feature type="domain" description="Prepilin peptidase A24 N-terminal" evidence="12">
    <location>
        <begin position="10"/>
        <end position="99"/>
    </location>
</feature>
<dbReference type="GO" id="GO:0005886">
    <property type="term" value="C:plasma membrane"/>
    <property type="evidence" value="ECO:0007669"/>
    <property type="project" value="UniProtKB-SubCell"/>
</dbReference>
<evidence type="ECO:0000256" key="6">
    <source>
        <dbReference type="ARBA" id="ARBA00022989"/>
    </source>
</evidence>
<dbReference type="EMBL" id="CDSC02000123">
    <property type="protein sequence ID" value="SEH70995.1"/>
    <property type="molecule type" value="Genomic_DNA"/>
</dbReference>
<dbReference type="PRINTS" id="PR00864">
    <property type="entry name" value="PREPILNPTASE"/>
</dbReference>
<evidence type="ECO:0000259" key="12">
    <source>
        <dbReference type="Pfam" id="PF06750"/>
    </source>
</evidence>
<evidence type="ECO:0000256" key="10">
    <source>
        <dbReference type="SAM" id="Phobius"/>
    </source>
</evidence>
<keyword evidence="4" id="KW-0997">Cell inner membrane</keyword>
<accession>A0A1H6KHL6</accession>
<sequence>MIVEIIIATILGLFTGSFLNVVIYRLPLSICTDATIDLINPKRSFCPVCKQKLSALELVPIFSYLAQKGKCKHCGTTISWQYLIIEAMTALISALIVFMFGITTESGFYLLLAWLLIPLFVIDLKEQLLPDVLTLSLMWIGFIYQMQFGDLQNGVIGAMVGYLLLWSLYWFFKIMRKKEAIGYGDFKLLAALGAWIGWQAIPQLLLGASVLGLIFFVVSRTKKDQAFAFGPFLIIGFLFVKLFTLSSLL</sequence>
<evidence type="ECO:0000256" key="8">
    <source>
        <dbReference type="RuleBase" id="RU003793"/>
    </source>
</evidence>
<gene>
    <name evidence="13" type="ORF">BAZSYMA_ACONTIG00837_0</name>
</gene>
<keyword evidence="9 13" id="KW-0489">Methyltransferase</keyword>
<dbReference type="EC" id="3.4.23.43" evidence="9"/>
<dbReference type="PANTHER" id="PTHR30487">
    <property type="entry name" value="TYPE 4 PREPILIN-LIKE PROTEINS LEADER PEPTIDE-PROCESSING ENZYME"/>
    <property type="match status" value="1"/>
</dbReference>
<evidence type="ECO:0000259" key="11">
    <source>
        <dbReference type="Pfam" id="PF01478"/>
    </source>
</evidence>
<dbReference type="InterPro" id="IPR014032">
    <property type="entry name" value="Peptidase_A24A_bac"/>
</dbReference>
<evidence type="ECO:0000256" key="2">
    <source>
        <dbReference type="ARBA" id="ARBA00005801"/>
    </source>
</evidence>
<dbReference type="GO" id="GO:0004190">
    <property type="term" value="F:aspartic-type endopeptidase activity"/>
    <property type="evidence" value="ECO:0007669"/>
    <property type="project" value="UniProtKB-EC"/>
</dbReference>
<keyword evidence="9" id="KW-0645">Protease</keyword>
<proteinExistence type="inferred from homology"/>
<dbReference type="InterPro" id="IPR000045">
    <property type="entry name" value="Prepilin_IV_endopep_pep"/>
</dbReference>
<dbReference type="InterPro" id="IPR050882">
    <property type="entry name" value="Prepilin_peptidase/N-MTase"/>
</dbReference>
<keyword evidence="9 13" id="KW-0808">Transferase</keyword>
<dbReference type="OrthoDB" id="9789291at2"/>
<comment type="subcellular location">
    <subcellularLocation>
        <location evidence="1">Cell inner membrane</location>
        <topology evidence="1">Multi-pass membrane protein</topology>
    </subcellularLocation>
    <subcellularLocation>
        <location evidence="9">Cell membrane</location>
        <topology evidence="9">Multi-pass membrane protein</topology>
    </subcellularLocation>
</comment>
<dbReference type="AlphaFoldDB" id="A0A1H6KHL6"/>
<evidence type="ECO:0000256" key="9">
    <source>
        <dbReference type="RuleBase" id="RU003794"/>
    </source>
</evidence>
<evidence type="ECO:0000313" key="14">
    <source>
        <dbReference type="Proteomes" id="UP000198988"/>
    </source>
</evidence>
<dbReference type="GO" id="GO:0032259">
    <property type="term" value="P:methylation"/>
    <property type="evidence" value="ECO:0007669"/>
    <property type="project" value="UniProtKB-KW"/>
</dbReference>
<dbReference type="Gene3D" id="1.20.120.1220">
    <property type="match status" value="1"/>
</dbReference>
<dbReference type="Proteomes" id="UP000198988">
    <property type="component" value="Unassembled WGS sequence"/>
</dbReference>
<evidence type="ECO:0000256" key="1">
    <source>
        <dbReference type="ARBA" id="ARBA00004429"/>
    </source>
</evidence>
<dbReference type="Pfam" id="PF06750">
    <property type="entry name" value="A24_N_bact"/>
    <property type="match status" value="1"/>
</dbReference>
<keyword evidence="7 10" id="KW-0472">Membrane</keyword>
<feature type="transmembrane region" description="Helical" evidence="10">
    <location>
        <begin position="6"/>
        <end position="26"/>
    </location>
</feature>
<evidence type="ECO:0000256" key="3">
    <source>
        <dbReference type="ARBA" id="ARBA00022475"/>
    </source>
</evidence>
<protein>
    <recommendedName>
        <fullName evidence="9">Prepilin leader peptidase/N-methyltransferase</fullName>
        <ecNumber evidence="9">2.1.1.-</ecNumber>
        <ecNumber evidence="9">3.4.23.43</ecNumber>
    </recommendedName>
</protein>
<evidence type="ECO:0000256" key="4">
    <source>
        <dbReference type="ARBA" id="ARBA00022519"/>
    </source>
</evidence>
<feature type="transmembrane region" description="Helical" evidence="10">
    <location>
        <begin position="192"/>
        <end position="219"/>
    </location>
</feature>
<keyword evidence="3" id="KW-1003">Cell membrane</keyword>
<reference evidence="14" key="1">
    <citation type="submission" date="2016-06" db="EMBL/GenBank/DDBJ databases">
        <authorList>
            <person name="Petersen J."/>
            <person name="Sayavedra L."/>
        </authorList>
    </citation>
    <scope>NUCLEOTIDE SEQUENCE [LARGE SCALE GENOMIC DNA]</scope>
    <source>
        <strain evidence="14">BazSymA</strain>
    </source>
</reference>
<evidence type="ECO:0000256" key="5">
    <source>
        <dbReference type="ARBA" id="ARBA00022692"/>
    </source>
</evidence>